<dbReference type="Proteomes" id="UP001341840">
    <property type="component" value="Unassembled WGS sequence"/>
</dbReference>
<proteinExistence type="predicted"/>
<evidence type="ECO:0000313" key="1">
    <source>
        <dbReference type="EMBL" id="MED6182224.1"/>
    </source>
</evidence>
<accession>A0ABU6W8X4</accession>
<comment type="caution">
    <text evidence="1">The sequence shown here is derived from an EMBL/GenBank/DDBJ whole genome shotgun (WGS) entry which is preliminary data.</text>
</comment>
<keyword evidence="2" id="KW-1185">Reference proteome</keyword>
<protein>
    <submittedName>
        <fullName evidence="1">Uncharacterized protein</fullName>
    </submittedName>
</protein>
<organism evidence="1 2">
    <name type="scientific">Stylosanthes scabra</name>
    <dbReference type="NCBI Taxonomy" id="79078"/>
    <lineage>
        <taxon>Eukaryota</taxon>
        <taxon>Viridiplantae</taxon>
        <taxon>Streptophyta</taxon>
        <taxon>Embryophyta</taxon>
        <taxon>Tracheophyta</taxon>
        <taxon>Spermatophyta</taxon>
        <taxon>Magnoliopsida</taxon>
        <taxon>eudicotyledons</taxon>
        <taxon>Gunneridae</taxon>
        <taxon>Pentapetalae</taxon>
        <taxon>rosids</taxon>
        <taxon>fabids</taxon>
        <taxon>Fabales</taxon>
        <taxon>Fabaceae</taxon>
        <taxon>Papilionoideae</taxon>
        <taxon>50 kb inversion clade</taxon>
        <taxon>dalbergioids sensu lato</taxon>
        <taxon>Dalbergieae</taxon>
        <taxon>Pterocarpus clade</taxon>
        <taxon>Stylosanthes</taxon>
    </lineage>
</organism>
<reference evidence="1 2" key="1">
    <citation type="journal article" date="2023" name="Plants (Basel)">
        <title>Bridging the Gap: Combining Genomics and Transcriptomics Approaches to Understand Stylosanthes scabra, an Orphan Legume from the Brazilian Caatinga.</title>
        <authorList>
            <person name="Ferreira-Neto J.R.C."/>
            <person name="da Silva M.D."/>
            <person name="Binneck E."/>
            <person name="de Melo N.F."/>
            <person name="da Silva R.H."/>
            <person name="de Melo A.L.T.M."/>
            <person name="Pandolfi V."/>
            <person name="Bustamante F.O."/>
            <person name="Brasileiro-Vidal A.C."/>
            <person name="Benko-Iseppon A.M."/>
        </authorList>
    </citation>
    <scope>NUCLEOTIDE SEQUENCE [LARGE SCALE GENOMIC DNA]</scope>
    <source>
        <tissue evidence="1">Leaves</tissue>
    </source>
</reference>
<gene>
    <name evidence="1" type="ORF">PIB30_026616</name>
</gene>
<sequence length="189" mass="20748">MGFFQLFSIEITSTAWVLSMEGFSLISWIKVWLLSLGLSFEALGPSTGTWPFGDLWLDSFRSPDVVLGNGGVEPTANVEHPPPLSSIHGVVAVTQLLPPPPSSPYPHRLQPSPPCPTVDGIARTATVSVLKSHSTSSLPKIDFILNAIEEIQVQDLWRNGSGRYLIHCLFSSYFTIRRSSFVGPRREGE</sequence>
<evidence type="ECO:0000313" key="2">
    <source>
        <dbReference type="Proteomes" id="UP001341840"/>
    </source>
</evidence>
<dbReference type="EMBL" id="JASCZI010181343">
    <property type="protein sequence ID" value="MED6182224.1"/>
    <property type="molecule type" value="Genomic_DNA"/>
</dbReference>
<name>A0ABU6W8X4_9FABA</name>